<dbReference type="HOGENOM" id="CLU_139709_0_1_9"/>
<dbReference type="InterPro" id="IPR021695">
    <property type="entry name" value="Phage_KPP10_Orf10"/>
</dbReference>
<evidence type="ECO:0000313" key="1">
    <source>
        <dbReference type="EMBL" id="AJI24225.1"/>
    </source>
</evidence>
<dbReference type="NCBIfam" id="NF047581">
    <property type="entry name" value="gp105_phage_fam"/>
    <property type="match status" value="1"/>
</dbReference>
<evidence type="ECO:0008006" key="3">
    <source>
        <dbReference type="Google" id="ProtNLM"/>
    </source>
</evidence>
<dbReference type="EMBL" id="CP009920">
    <property type="protein sequence ID" value="AJI24225.1"/>
    <property type="molecule type" value="Genomic_DNA"/>
</dbReference>
<protein>
    <recommendedName>
        <fullName evidence="3">DUF3277 domain-containing protein</fullName>
    </recommendedName>
</protein>
<name>A0A0B6AH51_PRIM2</name>
<gene>
    <name evidence="1" type="ORF">BG04_1438</name>
</gene>
<evidence type="ECO:0000313" key="2">
    <source>
        <dbReference type="Proteomes" id="UP000031829"/>
    </source>
</evidence>
<organism evidence="1 2">
    <name type="scientific">Priestia megaterium (strain ATCC 14581 / DSM 32 / CCUG 1817 / JCM 2506 / NBRC 15308 / NCIMB 9376 / NCTC 10342 / NRRL B-14308 / VKM B-512 / Ford 19)</name>
    <name type="common">Bacillus megaterium</name>
    <dbReference type="NCBI Taxonomy" id="1348623"/>
    <lineage>
        <taxon>Bacteria</taxon>
        <taxon>Bacillati</taxon>
        <taxon>Bacillota</taxon>
        <taxon>Bacilli</taxon>
        <taxon>Bacillales</taxon>
        <taxon>Bacillaceae</taxon>
        <taxon>Priestia</taxon>
    </lineage>
</organism>
<accession>A0A0B6AH51</accession>
<sequence length="132" mass="14843">MTRTYDPKYASAIVDSVFMTGYDEGSFIQAEKDEDFFSTKVSAQGEAIISESNNTLGTITLTLSQTSPSYPYLMKKAKQKKPFPIWVNYNNGTTKEKAGGTQARIVKTPSKEFDTEVGGREFQFKVFDYTEE</sequence>
<dbReference type="KEGG" id="bmeg:BG04_1438"/>
<dbReference type="Proteomes" id="UP000031829">
    <property type="component" value="Chromosome"/>
</dbReference>
<proteinExistence type="predicted"/>
<dbReference type="AlphaFoldDB" id="A0A0B6AH51"/>
<reference evidence="1 2" key="1">
    <citation type="journal article" date="2015" name="Genome Announc.">
        <title>Complete genome sequences for 35 biothreat assay-relevant bacillus species.</title>
        <authorList>
            <person name="Johnson S.L."/>
            <person name="Daligault H.E."/>
            <person name="Davenport K.W."/>
            <person name="Jaissle J."/>
            <person name="Frey K.G."/>
            <person name="Ladner J.T."/>
            <person name="Broomall S.M."/>
            <person name="Bishop-Lilly K.A."/>
            <person name="Bruce D.C."/>
            <person name="Gibbons H.S."/>
            <person name="Coyne S.R."/>
            <person name="Lo C.C."/>
            <person name="Meincke L."/>
            <person name="Munk A.C."/>
            <person name="Koroleva G.I."/>
            <person name="Rosenzweig C.N."/>
            <person name="Palacios G.F."/>
            <person name="Redden C.L."/>
            <person name="Minogue T.D."/>
            <person name="Chain P.S."/>
        </authorList>
    </citation>
    <scope>NUCLEOTIDE SEQUENCE [LARGE SCALE GENOMIC DNA]</scope>
    <source>
        <strain evidence="2">ATCC 14581 / DSM 32 / JCM 2506 / NBRC 15308 / NCIMB 9376 / NCTC 10342 / NRRL B-14308 / VKM B-512</strain>
    </source>
</reference>
<dbReference type="RefSeq" id="WP_034656728.1">
    <property type="nucleotide sequence ID" value="NZ_BCVB01000021.1"/>
</dbReference>
<dbReference type="GeneID" id="93644911"/>